<dbReference type="AlphaFoldDB" id="A0A645AGY9"/>
<feature type="transmembrane region" description="Helical" evidence="1">
    <location>
        <begin position="6"/>
        <end position="28"/>
    </location>
</feature>
<protein>
    <recommendedName>
        <fullName evidence="2">FHA domain-containing protein</fullName>
    </recommendedName>
</protein>
<keyword evidence="1" id="KW-0472">Membrane</keyword>
<dbReference type="InterPro" id="IPR050923">
    <property type="entry name" value="Cell_Proc_Reg/RNA_Proc"/>
</dbReference>
<evidence type="ECO:0000256" key="1">
    <source>
        <dbReference type="SAM" id="Phobius"/>
    </source>
</evidence>
<accession>A0A645AGY9</accession>
<dbReference type="PROSITE" id="PS50006">
    <property type="entry name" value="FHA_DOMAIN"/>
    <property type="match status" value="1"/>
</dbReference>
<dbReference type="SMART" id="SM00240">
    <property type="entry name" value="FHA"/>
    <property type="match status" value="1"/>
</dbReference>
<organism evidence="3">
    <name type="scientific">bioreactor metagenome</name>
    <dbReference type="NCBI Taxonomy" id="1076179"/>
    <lineage>
        <taxon>unclassified sequences</taxon>
        <taxon>metagenomes</taxon>
        <taxon>ecological metagenomes</taxon>
    </lineage>
</organism>
<comment type="caution">
    <text evidence="3">The sequence shown here is derived from an EMBL/GenBank/DDBJ whole genome shotgun (WGS) entry which is preliminary data.</text>
</comment>
<keyword evidence="1" id="KW-1133">Transmembrane helix</keyword>
<dbReference type="InterPro" id="IPR008984">
    <property type="entry name" value="SMAD_FHA_dom_sf"/>
</dbReference>
<dbReference type="Gene3D" id="2.60.200.20">
    <property type="match status" value="1"/>
</dbReference>
<evidence type="ECO:0000313" key="3">
    <source>
        <dbReference type="EMBL" id="MPM52216.1"/>
    </source>
</evidence>
<keyword evidence="1" id="KW-0812">Transmembrane</keyword>
<dbReference type="PANTHER" id="PTHR23308">
    <property type="entry name" value="NUCLEAR INHIBITOR OF PROTEIN PHOSPHATASE-1"/>
    <property type="match status" value="1"/>
</dbReference>
<reference evidence="3" key="1">
    <citation type="submission" date="2019-08" db="EMBL/GenBank/DDBJ databases">
        <authorList>
            <person name="Kucharzyk K."/>
            <person name="Murdoch R.W."/>
            <person name="Higgins S."/>
            <person name="Loffler F."/>
        </authorList>
    </citation>
    <scope>NUCLEOTIDE SEQUENCE</scope>
</reference>
<feature type="domain" description="FHA" evidence="2">
    <location>
        <begin position="70"/>
        <end position="119"/>
    </location>
</feature>
<dbReference type="SUPFAM" id="SSF49879">
    <property type="entry name" value="SMAD/FHA domain"/>
    <property type="match status" value="1"/>
</dbReference>
<sequence>MNNLKFIFNLVIIVIIYFIIIYALRIMYNDTKSVGKKKKKKSVDFGLEVVDAGDNHNLKKGGVIPVNEALTMGRSEDNMVILEDRYVSSHHLKIYFRNTDYILEDLNSTNGTFVNDVRVRNKVTLNKGDKIRVGTSTFKVL</sequence>
<evidence type="ECO:0000259" key="2">
    <source>
        <dbReference type="PROSITE" id="PS50006"/>
    </source>
</evidence>
<dbReference type="EMBL" id="VSSQ01013760">
    <property type="protein sequence ID" value="MPM52216.1"/>
    <property type="molecule type" value="Genomic_DNA"/>
</dbReference>
<dbReference type="InterPro" id="IPR000253">
    <property type="entry name" value="FHA_dom"/>
</dbReference>
<gene>
    <name evidence="3" type="ORF">SDC9_98973</name>
</gene>
<dbReference type="CDD" id="cd00060">
    <property type="entry name" value="FHA"/>
    <property type="match status" value="1"/>
</dbReference>
<name>A0A645AGY9_9ZZZZ</name>
<proteinExistence type="predicted"/>
<dbReference type="Pfam" id="PF00498">
    <property type="entry name" value="FHA"/>
    <property type="match status" value="1"/>
</dbReference>